<dbReference type="OrthoDB" id="8958038at2759"/>
<gene>
    <name evidence="2" type="ORF">EVAR_77083_1</name>
</gene>
<proteinExistence type="predicted"/>
<protein>
    <submittedName>
        <fullName evidence="2">Uncharacterized protein</fullName>
    </submittedName>
</protein>
<dbReference type="AlphaFoldDB" id="A0A4C1ZYL9"/>
<dbReference type="Gene3D" id="3.30.420.10">
    <property type="entry name" value="Ribonuclease H-like superfamily/Ribonuclease H"/>
    <property type="match status" value="1"/>
</dbReference>
<feature type="region of interest" description="Disordered" evidence="1">
    <location>
        <begin position="20"/>
        <end position="44"/>
    </location>
</feature>
<name>A0A4C1ZYL9_EUMVA</name>
<dbReference type="Proteomes" id="UP000299102">
    <property type="component" value="Unassembled WGS sequence"/>
</dbReference>
<reference evidence="2 3" key="1">
    <citation type="journal article" date="2019" name="Commun. Biol.">
        <title>The bagworm genome reveals a unique fibroin gene that provides high tensile strength.</title>
        <authorList>
            <person name="Kono N."/>
            <person name="Nakamura H."/>
            <person name="Ohtoshi R."/>
            <person name="Tomita M."/>
            <person name="Numata K."/>
            <person name="Arakawa K."/>
        </authorList>
    </citation>
    <scope>NUCLEOTIDE SEQUENCE [LARGE SCALE GENOMIC DNA]</scope>
</reference>
<evidence type="ECO:0000313" key="2">
    <source>
        <dbReference type="EMBL" id="GBP92592.1"/>
    </source>
</evidence>
<dbReference type="GO" id="GO:0003676">
    <property type="term" value="F:nucleic acid binding"/>
    <property type="evidence" value="ECO:0007669"/>
    <property type="project" value="InterPro"/>
</dbReference>
<comment type="caution">
    <text evidence="2">The sequence shown here is derived from an EMBL/GenBank/DDBJ whole genome shotgun (WGS) entry which is preliminary data.</text>
</comment>
<accession>A0A4C1ZYL9</accession>
<dbReference type="InterPro" id="IPR036397">
    <property type="entry name" value="RNaseH_sf"/>
</dbReference>
<dbReference type="PANTHER" id="PTHR47331">
    <property type="entry name" value="PHD-TYPE DOMAIN-CONTAINING PROTEIN"/>
    <property type="match status" value="1"/>
</dbReference>
<sequence length="127" mass="13747">MGGAWERLVRSIKTALAATLRERSPRRSSPHPAEAEHIVNSRPLTEVDVEPAEAESLTPNHFLIGRSCGAAAAGHFDDNVPRACKLAHVSAPRRSLLAEVVERILPTLVPPRAATLYAARRPRATSC</sequence>
<evidence type="ECO:0000313" key="3">
    <source>
        <dbReference type="Proteomes" id="UP000299102"/>
    </source>
</evidence>
<dbReference type="PANTHER" id="PTHR47331:SF1">
    <property type="entry name" value="GAG-LIKE PROTEIN"/>
    <property type="match status" value="1"/>
</dbReference>
<evidence type="ECO:0000256" key="1">
    <source>
        <dbReference type="SAM" id="MobiDB-lite"/>
    </source>
</evidence>
<dbReference type="EMBL" id="BGZK01002287">
    <property type="protein sequence ID" value="GBP92592.1"/>
    <property type="molecule type" value="Genomic_DNA"/>
</dbReference>
<organism evidence="2 3">
    <name type="scientific">Eumeta variegata</name>
    <name type="common">Bagworm moth</name>
    <name type="synonym">Eumeta japonica</name>
    <dbReference type="NCBI Taxonomy" id="151549"/>
    <lineage>
        <taxon>Eukaryota</taxon>
        <taxon>Metazoa</taxon>
        <taxon>Ecdysozoa</taxon>
        <taxon>Arthropoda</taxon>
        <taxon>Hexapoda</taxon>
        <taxon>Insecta</taxon>
        <taxon>Pterygota</taxon>
        <taxon>Neoptera</taxon>
        <taxon>Endopterygota</taxon>
        <taxon>Lepidoptera</taxon>
        <taxon>Glossata</taxon>
        <taxon>Ditrysia</taxon>
        <taxon>Tineoidea</taxon>
        <taxon>Psychidae</taxon>
        <taxon>Oiketicinae</taxon>
        <taxon>Eumeta</taxon>
    </lineage>
</organism>
<keyword evidence="3" id="KW-1185">Reference proteome</keyword>